<dbReference type="AlphaFoldDB" id="A0A644XAF5"/>
<dbReference type="GO" id="GO:0003677">
    <property type="term" value="F:DNA binding"/>
    <property type="evidence" value="ECO:0007669"/>
    <property type="project" value="UniProtKB-KW"/>
</dbReference>
<dbReference type="PIRSF" id="PIRSF019455">
    <property type="entry name" value="CopR_AtkY"/>
    <property type="match status" value="1"/>
</dbReference>
<keyword evidence="4" id="KW-0804">Transcription</keyword>
<dbReference type="InterPro" id="IPR036390">
    <property type="entry name" value="WH_DNA-bd_sf"/>
</dbReference>
<sequence length="123" mass="14444">MIKLTAKEDEIMAFFWEKGAMHVKELIELYPDPKPHFNTISTMVRGLEIKGFLSHKKFGYTYQYYPVITPEEFGEGKITGVISKYFENSYLDVVSTFVKKDKIQLEELKRLIEEIEQANNKKL</sequence>
<evidence type="ECO:0000256" key="2">
    <source>
        <dbReference type="ARBA" id="ARBA00023015"/>
    </source>
</evidence>
<dbReference type="InterPro" id="IPR005650">
    <property type="entry name" value="BlaI_family"/>
</dbReference>
<protein>
    <submittedName>
        <fullName evidence="5">Penicillinase repressor</fullName>
    </submittedName>
</protein>
<dbReference type="Gene3D" id="1.10.10.10">
    <property type="entry name" value="Winged helix-like DNA-binding domain superfamily/Winged helix DNA-binding domain"/>
    <property type="match status" value="1"/>
</dbReference>
<proteinExistence type="inferred from homology"/>
<dbReference type="EMBL" id="VSSQ01002038">
    <property type="protein sequence ID" value="MPM12917.1"/>
    <property type="molecule type" value="Genomic_DNA"/>
</dbReference>
<dbReference type="GO" id="GO:0045892">
    <property type="term" value="P:negative regulation of DNA-templated transcription"/>
    <property type="evidence" value="ECO:0007669"/>
    <property type="project" value="InterPro"/>
</dbReference>
<dbReference type="InterPro" id="IPR036388">
    <property type="entry name" value="WH-like_DNA-bd_sf"/>
</dbReference>
<evidence type="ECO:0000256" key="4">
    <source>
        <dbReference type="ARBA" id="ARBA00023163"/>
    </source>
</evidence>
<keyword evidence="2" id="KW-0805">Transcription regulation</keyword>
<accession>A0A644XAF5</accession>
<dbReference type="SUPFAM" id="SSF46785">
    <property type="entry name" value="Winged helix' DNA-binding domain"/>
    <property type="match status" value="1"/>
</dbReference>
<evidence type="ECO:0000256" key="3">
    <source>
        <dbReference type="ARBA" id="ARBA00023125"/>
    </source>
</evidence>
<name>A0A644XAF5_9ZZZZ</name>
<evidence type="ECO:0000256" key="1">
    <source>
        <dbReference type="ARBA" id="ARBA00011046"/>
    </source>
</evidence>
<keyword evidence="3" id="KW-0238">DNA-binding</keyword>
<comment type="similarity">
    <text evidence="1">Belongs to the BlaI transcriptional regulatory family.</text>
</comment>
<reference evidence="5" key="1">
    <citation type="submission" date="2019-08" db="EMBL/GenBank/DDBJ databases">
        <authorList>
            <person name="Kucharzyk K."/>
            <person name="Murdoch R.W."/>
            <person name="Higgins S."/>
            <person name="Loffler F."/>
        </authorList>
    </citation>
    <scope>NUCLEOTIDE SEQUENCE</scope>
</reference>
<gene>
    <name evidence="5" type="primary">blaI_9</name>
    <name evidence="5" type="ORF">SDC9_59272</name>
</gene>
<dbReference type="Pfam" id="PF03965">
    <property type="entry name" value="Penicillinase_R"/>
    <property type="match status" value="1"/>
</dbReference>
<evidence type="ECO:0000313" key="5">
    <source>
        <dbReference type="EMBL" id="MPM12917.1"/>
    </source>
</evidence>
<comment type="caution">
    <text evidence="5">The sequence shown here is derived from an EMBL/GenBank/DDBJ whole genome shotgun (WGS) entry which is preliminary data.</text>
</comment>
<organism evidence="5">
    <name type="scientific">bioreactor metagenome</name>
    <dbReference type="NCBI Taxonomy" id="1076179"/>
    <lineage>
        <taxon>unclassified sequences</taxon>
        <taxon>metagenomes</taxon>
        <taxon>ecological metagenomes</taxon>
    </lineage>
</organism>